<keyword evidence="10" id="KW-1185">Reference proteome</keyword>
<accession>A0A485KKM9</accession>
<dbReference type="PROSITE" id="PS50848">
    <property type="entry name" value="START"/>
    <property type="match status" value="1"/>
</dbReference>
<dbReference type="PROSITE" id="PS50178">
    <property type="entry name" value="ZF_FYVE"/>
    <property type="match status" value="1"/>
</dbReference>
<organism evidence="9 10">
    <name type="scientific">Aphanomyces stellatus</name>
    <dbReference type="NCBI Taxonomy" id="120398"/>
    <lineage>
        <taxon>Eukaryota</taxon>
        <taxon>Sar</taxon>
        <taxon>Stramenopiles</taxon>
        <taxon>Oomycota</taxon>
        <taxon>Saprolegniomycetes</taxon>
        <taxon>Saprolegniales</taxon>
        <taxon>Verrucalvaceae</taxon>
        <taxon>Aphanomyces</taxon>
    </lineage>
</organism>
<protein>
    <submittedName>
        <fullName evidence="9">Aste57867_8507 protein</fullName>
    </submittedName>
</protein>
<evidence type="ECO:0000256" key="5">
    <source>
        <dbReference type="SAM" id="MobiDB-lite"/>
    </source>
</evidence>
<dbReference type="SMART" id="SM00064">
    <property type="entry name" value="FYVE"/>
    <property type="match status" value="1"/>
</dbReference>
<dbReference type="InterPro" id="IPR052727">
    <property type="entry name" value="Rab4/Rab5_effector"/>
</dbReference>
<feature type="domain" description="FYVE-type" evidence="6">
    <location>
        <begin position="267"/>
        <end position="321"/>
    </location>
</feature>
<dbReference type="AlphaFoldDB" id="A0A485KKM9"/>
<dbReference type="SUPFAM" id="SSF57903">
    <property type="entry name" value="FYVE/PHD zinc finger"/>
    <property type="match status" value="1"/>
</dbReference>
<dbReference type="CDD" id="cd15745">
    <property type="entry name" value="FYVE_RUFY4"/>
    <property type="match status" value="1"/>
</dbReference>
<gene>
    <name evidence="9" type="primary">Aste57867_8507</name>
    <name evidence="8" type="ORF">As57867_008475</name>
    <name evidence="9" type="ORF">ASTE57867_8507</name>
</gene>
<evidence type="ECO:0000259" key="6">
    <source>
        <dbReference type="PROSITE" id="PS50178"/>
    </source>
</evidence>
<dbReference type="InterPro" id="IPR000306">
    <property type="entry name" value="Znf_FYVE"/>
</dbReference>
<dbReference type="SUPFAM" id="SSF55961">
    <property type="entry name" value="Bet v1-like"/>
    <property type="match status" value="1"/>
</dbReference>
<evidence type="ECO:0000313" key="8">
    <source>
        <dbReference type="EMBL" id="KAF0701061.1"/>
    </source>
</evidence>
<dbReference type="InterPro" id="IPR023393">
    <property type="entry name" value="START-like_dom_sf"/>
</dbReference>
<dbReference type="InterPro" id="IPR017455">
    <property type="entry name" value="Znf_FYVE-rel"/>
</dbReference>
<dbReference type="Gene3D" id="3.30.40.10">
    <property type="entry name" value="Zinc/RING finger domain, C3HC4 (zinc finger)"/>
    <property type="match status" value="1"/>
</dbReference>
<evidence type="ECO:0000313" key="10">
    <source>
        <dbReference type="Proteomes" id="UP000332933"/>
    </source>
</evidence>
<dbReference type="InterPro" id="IPR011011">
    <property type="entry name" value="Znf_FYVE_PHD"/>
</dbReference>
<dbReference type="OrthoDB" id="5403181at2759"/>
<evidence type="ECO:0000256" key="4">
    <source>
        <dbReference type="PROSITE-ProRule" id="PRU00091"/>
    </source>
</evidence>
<feature type="compositionally biased region" description="Polar residues" evidence="5">
    <location>
        <begin position="460"/>
        <end position="471"/>
    </location>
</feature>
<dbReference type="Proteomes" id="UP000332933">
    <property type="component" value="Unassembled WGS sequence"/>
</dbReference>
<feature type="compositionally biased region" description="Basic and acidic residues" evidence="5">
    <location>
        <begin position="639"/>
        <end position="662"/>
    </location>
</feature>
<name>A0A485KKM9_9STRA</name>
<keyword evidence="2 4" id="KW-0863">Zinc-finger</keyword>
<evidence type="ECO:0000259" key="7">
    <source>
        <dbReference type="PROSITE" id="PS50848"/>
    </source>
</evidence>
<reference evidence="9 10" key="1">
    <citation type="submission" date="2019-03" db="EMBL/GenBank/DDBJ databases">
        <authorList>
            <person name="Gaulin E."/>
            <person name="Dumas B."/>
        </authorList>
    </citation>
    <scope>NUCLEOTIDE SEQUENCE [LARGE SCALE GENOMIC DNA]</scope>
    <source>
        <strain evidence="9">CBS 568.67</strain>
    </source>
</reference>
<feature type="compositionally biased region" description="Basic and acidic residues" evidence="5">
    <location>
        <begin position="559"/>
        <end position="591"/>
    </location>
</feature>
<keyword evidence="3" id="KW-0862">Zinc</keyword>
<reference evidence="8" key="2">
    <citation type="submission" date="2019-06" db="EMBL/GenBank/DDBJ databases">
        <title>Genomics analysis of Aphanomyces spp. identifies a new class of oomycete effector associated with host adaptation.</title>
        <authorList>
            <person name="Gaulin E."/>
        </authorList>
    </citation>
    <scope>NUCLEOTIDE SEQUENCE</scope>
    <source>
        <strain evidence="8">CBS 578.67</strain>
    </source>
</reference>
<dbReference type="PANTHER" id="PTHR13510:SF44">
    <property type="entry name" value="RABENOSYN-5"/>
    <property type="match status" value="1"/>
</dbReference>
<evidence type="ECO:0000256" key="3">
    <source>
        <dbReference type="ARBA" id="ARBA00022833"/>
    </source>
</evidence>
<dbReference type="Pfam" id="PF01852">
    <property type="entry name" value="START"/>
    <property type="match status" value="1"/>
</dbReference>
<dbReference type="EMBL" id="VJMH01005103">
    <property type="protein sequence ID" value="KAF0701061.1"/>
    <property type="molecule type" value="Genomic_DNA"/>
</dbReference>
<dbReference type="GO" id="GO:0008289">
    <property type="term" value="F:lipid binding"/>
    <property type="evidence" value="ECO:0007669"/>
    <property type="project" value="InterPro"/>
</dbReference>
<feature type="compositionally biased region" description="Polar residues" evidence="5">
    <location>
        <begin position="341"/>
        <end position="360"/>
    </location>
</feature>
<dbReference type="GO" id="GO:0008270">
    <property type="term" value="F:zinc ion binding"/>
    <property type="evidence" value="ECO:0007669"/>
    <property type="project" value="UniProtKB-KW"/>
</dbReference>
<dbReference type="Pfam" id="PF01363">
    <property type="entry name" value="FYVE"/>
    <property type="match status" value="1"/>
</dbReference>
<feature type="domain" description="START" evidence="7">
    <location>
        <begin position="144"/>
        <end position="234"/>
    </location>
</feature>
<evidence type="ECO:0000256" key="1">
    <source>
        <dbReference type="ARBA" id="ARBA00022723"/>
    </source>
</evidence>
<dbReference type="EMBL" id="CAADRA010005124">
    <property type="protein sequence ID" value="VFT85393.1"/>
    <property type="molecule type" value="Genomic_DNA"/>
</dbReference>
<dbReference type="InterPro" id="IPR002913">
    <property type="entry name" value="START_lipid-bd_dom"/>
</dbReference>
<evidence type="ECO:0000313" key="9">
    <source>
        <dbReference type="EMBL" id="VFT85393.1"/>
    </source>
</evidence>
<feature type="region of interest" description="Disordered" evidence="5">
    <location>
        <begin position="341"/>
        <end position="693"/>
    </location>
</feature>
<keyword evidence="1" id="KW-0479">Metal-binding</keyword>
<evidence type="ECO:0000256" key="2">
    <source>
        <dbReference type="ARBA" id="ARBA00022771"/>
    </source>
</evidence>
<proteinExistence type="predicted"/>
<dbReference type="Gene3D" id="3.30.530.20">
    <property type="match status" value="1"/>
</dbReference>
<feature type="compositionally biased region" description="Polar residues" evidence="5">
    <location>
        <begin position="674"/>
        <end position="684"/>
    </location>
</feature>
<dbReference type="PANTHER" id="PTHR13510">
    <property type="entry name" value="FYVE-FINGER-CONTAINING RAB5 EFFECTOR PROTEIN RABENOSYN-5-RELATED"/>
    <property type="match status" value="1"/>
</dbReference>
<dbReference type="InterPro" id="IPR013083">
    <property type="entry name" value="Znf_RING/FYVE/PHD"/>
</dbReference>
<sequence>MTGKFPLPPNFFRCPLLTADESDYMTNLARKSLIDLVRHSRLDGGPIKWTLESDESGLQIFSGADPTAHSDMRFLASTTEVMATIDEAASLFRLDTTELFREYCRMFAKDLMDAASLYTLATPTSDNPRHYIGVKWTCIESPAPLVKPRDWCYLECQDDFETADGQRGWARSLHSVKLPCCPDLQNSLGVVRASFYRTGYVFLETNRPGYLQVIHAVQVDFKGNVPSWVVQLGMKKRARSIGDIDKFLREKRLSAEKFLLDHELVSKSSRSKCFLCHKKYGAFTKKHSCRRCGEVVCSGCSKHWNVDVNGHRINLRVCSACSIGTYNAGLPALHTVRDSSSVTSADRVPSSSAVDPTTPATRLVKRSVSAAPDEFVDVRPKPLPHAARTPSQRMSPDQRPTEDHAVTPQANGRPTYPPADPRLMRMDPYQRGGGDPRHMPPPPYYNQERPPADDPYYYYNRQQPSESQSYDRPSEDGGDYAPLNAKNLEMFTQRQGPPKPVDFTKEVPEPAEPLTEQPRRGYGQYDDGYGHPRAPPSGRGYGGYPDDRYHQGGGGYYQDPRDPRGFRDPRTPSYHDDRYRRDYDPRYEADPRMYNGGYDRYQDHYQGYNPSAYNGSEVGGYPPRGPYDQDPRGQQYGSHYDERYRYEGGRDYRDPRERRYPDEMAPPIAKEGDANSSAKPQSEASSKDADMQAIFQHMERLGLKPADGEDSQQQLLALYKQLQQMNLEQAPAP</sequence>